<sequence>MNNEKIVTASLSETTSLSSRIEILPVKEIITTNDGRAFKLTNPSAVVINSKKEGIDMLVDYEHDSLKSEGSMRGVAAGWIKKLSLTESAIIADVSWTATARDKIQQGEFRYISPTLRTTKDGTIVSIRNVALTNEPALPLEAKLSHQHNNNSLSATNIDTSLSTPTGNELITALKKEYNLESVDQDEIESALSRAARAVEDDVNEARRKYIFPRAMENELTLMRRSFGPEKFKLMTEKLSNCGVGFAHLHHRQTDGIKFLHKSFDDQRTQEEKLACKLTGTTKEEFLKVKDRD</sequence>
<dbReference type="RefSeq" id="WP_073581648.1">
    <property type="nucleotide sequence ID" value="NZ_AP024897.1"/>
</dbReference>
<name>A0A1M7YU51_9VIBR</name>
<organism evidence="1 2">
    <name type="scientific">Vibrio quintilis</name>
    <dbReference type="NCBI Taxonomy" id="1117707"/>
    <lineage>
        <taxon>Bacteria</taxon>
        <taxon>Pseudomonadati</taxon>
        <taxon>Pseudomonadota</taxon>
        <taxon>Gammaproteobacteria</taxon>
        <taxon>Vibrionales</taxon>
        <taxon>Vibrionaceae</taxon>
        <taxon>Vibrio</taxon>
    </lineage>
</organism>
<dbReference type="EMBL" id="FRFG01000019">
    <property type="protein sequence ID" value="SHO56071.1"/>
    <property type="molecule type" value="Genomic_DNA"/>
</dbReference>
<dbReference type="AlphaFoldDB" id="A0A1M7YU51"/>
<dbReference type="OrthoDB" id="2043985at2"/>
<evidence type="ECO:0000313" key="1">
    <source>
        <dbReference type="EMBL" id="SHO56071.1"/>
    </source>
</evidence>
<protein>
    <submittedName>
        <fullName evidence="1">Mu-like prophage I protein</fullName>
    </submittedName>
</protein>
<dbReference type="Pfam" id="PF10123">
    <property type="entry name" value="Mu-like_Pro"/>
    <property type="match status" value="1"/>
</dbReference>
<gene>
    <name evidence="1" type="ORF">VQ7734_01834</name>
</gene>
<evidence type="ECO:0000313" key="2">
    <source>
        <dbReference type="Proteomes" id="UP000184600"/>
    </source>
</evidence>
<proteinExistence type="predicted"/>
<dbReference type="Proteomes" id="UP000184600">
    <property type="component" value="Unassembled WGS sequence"/>
</dbReference>
<dbReference type="STRING" id="1117707.VQ7734_01834"/>
<keyword evidence="2" id="KW-1185">Reference proteome</keyword>
<dbReference type="InterPro" id="IPR012106">
    <property type="entry name" value="Phage_Mu_Gp1"/>
</dbReference>
<accession>A0A1M7YU51</accession>
<reference evidence="2" key="1">
    <citation type="submission" date="2016-12" db="EMBL/GenBank/DDBJ databases">
        <authorList>
            <person name="Rodrigo-Torres L."/>
            <person name="Arahal R.D."/>
            <person name="Lucena T."/>
        </authorList>
    </citation>
    <scope>NUCLEOTIDE SEQUENCE [LARGE SCALE GENOMIC DNA]</scope>
</reference>
<dbReference type="PIRSF" id="PIRSF016624">
    <property type="entry name" value="Mu_prophg_I"/>
    <property type="match status" value="1"/>
</dbReference>